<evidence type="ECO:0000313" key="3">
    <source>
        <dbReference type="Proteomes" id="UP000256980"/>
    </source>
</evidence>
<reference evidence="2 3" key="1">
    <citation type="submission" date="2018-07" db="EMBL/GenBank/DDBJ databases">
        <title>Genomic Encyclopedia of Type Strains, Phase III (KMG-III): the genomes of soil and plant-associated and newly described type strains.</title>
        <authorList>
            <person name="Whitman W."/>
        </authorList>
    </citation>
    <scope>NUCLEOTIDE SEQUENCE [LARGE SCALE GENOMIC DNA]</scope>
    <source>
        <strain evidence="2 3">CECT 7946</strain>
    </source>
</reference>
<keyword evidence="1" id="KW-0732">Signal</keyword>
<name>A0A3D9HD08_9FLAO</name>
<keyword evidence="3" id="KW-1185">Reference proteome</keyword>
<evidence type="ECO:0000313" key="2">
    <source>
        <dbReference type="EMBL" id="RED47343.1"/>
    </source>
</evidence>
<proteinExistence type="predicted"/>
<dbReference type="AlphaFoldDB" id="A0A3D9HD08"/>
<dbReference type="OrthoDB" id="1415142at2"/>
<feature type="signal peptide" evidence="1">
    <location>
        <begin position="1"/>
        <end position="20"/>
    </location>
</feature>
<organism evidence="2 3">
    <name type="scientific">Winogradskyella eximia</name>
    <dbReference type="NCBI Taxonomy" id="262006"/>
    <lineage>
        <taxon>Bacteria</taxon>
        <taxon>Pseudomonadati</taxon>
        <taxon>Bacteroidota</taxon>
        <taxon>Flavobacteriia</taxon>
        <taxon>Flavobacteriales</taxon>
        <taxon>Flavobacteriaceae</taxon>
        <taxon>Winogradskyella</taxon>
    </lineage>
</organism>
<evidence type="ECO:0000256" key="1">
    <source>
        <dbReference type="SAM" id="SignalP"/>
    </source>
</evidence>
<gene>
    <name evidence="2" type="ORF">DFQ10_1011133</name>
</gene>
<protein>
    <submittedName>
        <fullName evidence="2">Uncharacterized protein</fullName>
    </submittedName>
</protein>
<dbReference type="EMBL" id="QRDV01000001">
    <property type="protein sequence ID" value="RED47343.1"/>
    <property type="molecule type" value="Genomic_DNA"/>
</dbReference>
<accession>A0A3D9HD08</accession>
<sequence length="300" mass="34913">MKKRIIISLLFCFTISLSHAQAWMTNLEIAQSLASVQNKMVLMVWEGTTKYPYPVFINNDKGNTVFINNLFEDELVSPIIWKNFVPVIVSEDEYADLYLKIKDSRSQKYMDKFNDDSIKILDINGNILNTAYTSIDYENITTMIQDYGLNTEFIAVELMSYKQKQDFYSAYYLASKYLDYSMYMKESVRQEVIDLANIYLNEAAGFVEANKNEDQLSLQQRVELLKIQENLITKHPKKVLRQLKRMDAENVATNNQAFVAFLYYTAYKILNDKTNAEQWKSKISSVNLKKAELIINLNSL</sequence>
<dbReference type="Proteomes" id="UP000256980">
    <property type="component" value="Unassembled WGS sequence"/>
</dbReference>
<feature type="chain" id="PRO_5017762419" evidence="1">
    <location>
        <begin position="21"/>
        <end position="300"/>
    </location>
</feature>
<comment type="caution">
    <text evidence="2">The sequence shown here is derived from an EMBL/GenBank/DDBJ whole genome shotgun (WGS) entry which is preliminary data.</text>
</comment>
<dbReference type="RefSeq" id="WP_147299177.1">
    <property type="nucleotide sequence ID" value="NZ_QRDV01000001.1"/>
</dbReference>